<keyword evidence="8" id="KW-1185">Reference proteome</keyword>
<dbReference type="InterPro" id="IPR027477">
    <property type="entry name" value="Succ_DH/fumarate_Rdtase_cat_sf"/>
</dbReference>
<dbReference type="PANTHER" id="PTHR43400:SF10">
    <property type="entry name" value="3-OXOSTEROID 1-DEHYDROGENASE"/>
    <property type="match status" value="1"/>
</dbReference>
<dbReference type="SUPFAM" id="SSF51905">
    <property type="entry name" value="FAD/NAD(P)-binding domain"/>
    <property type="match status" value="1"/>
</dbReference>
<dbReference type="FunFam" id="3.50.50.60:FF:000208">
    <property type="entry name" value="3-ketosteroid dehydrogenase"/>
    <property type="match status" value="1"/>
</dbReference>
<keyword evidence="2" id="KW-0285">Flavoprotein</keyword>
<dbReference type="AlphaFoldDB" id="A0A6A6WA27"/>
<dbReference type="InterPro" id="IPR050315">
    <property type="entry name" value="FAD-oxidoreductase_2"/>
</dbReference>
<dbReference type="PANTHER" id="PTHR43400">
    <property type="entry name" value="FUMARATE REDUCTASE"/>
    <property type="match status" value="1"/>
</dbReference>
<dbReference type="InterPro" id="IPR003953">
    <property type="entry name" value="FAD-dep_OxRdtase_2_FAD-bd"/>
</dbReference>
<dbReference type="GeneID" id="54487094"/>
<dbReference type="PRINTS" id="PR00411">
    <property type="entry name" value="PNDRDTASEI"/>
</dbReference>
<accession>A0A6A6WA27</accession>
<organism evidence="7 8">
    <name type="scientific">Pseudovirgaria hyperparasitica</name>
    <dbReference type="NCBI Taxonomy" id="470096"/>
    <lineage>
        <taxon>Eukaryota</taxon>
        <taxon>Fungi</taxon>
        <taxon>Dikarya</taxon>
        <taxon>Ascomycota</taxon>
        <taxon>Pezizomycotina</taxon>
        <taxon>Dothideomycetes</taxon>
        <taxon>Dothideomycetes incertae sedis</taxon>
        <taxon>Acrospermales</taxon>
        <taxon>Acrospermaceae</taxon>
        <taxon>Pseudovirgaria</taxon>
    </lineage>
</organism>
<dbReference type="Proteomes" id="UP000799437">
    <property type="component" value="Unassembled WGS sequence"/>
</dbReference>
<name>A0A6A6WA27_9PEZI</name>
<dbReference type="Gene3D" id="3.50.50.60">
    <property type="entry name" value="FAD/NAD(P)-binding domain"/>
    <property type="match status" value="2"/>
</dbReference>
<evidence type="ECO:0000256" key="4">
    <source>
        <dbReference type="ARBA" id="ARBA00023002"/>
    </source>
</evidence>
<dbReference type="GO" id="GO:0016491">
    <property type="term" value="F:oxidoreductase activity"/>
    <property type="evidence" value="ECO:0007669"/>
    <property type="project" value="UniProtKB-KW"/>
</dbReference>
<feature type="domain" description="FAD-dependent oxidoreductase 2 FAD-binding" evidence="6">
    <location>
        <begin position="19"/>
        <end position="548"/>
    </location>
</feature>
<evidence type="ECO:0000313" key="8">
    <source>
        <dbReference type="Proteomes" id="UP000799437"/>
    </source>
</evidence>
<keyword evidence="3" id="KW-0274">FAD</keyword>
<comment type="similarity">
    <text evidence="5">Belongs to the FAD-dependent oxidoreductase 2 family. 3-oxosteroid dehydrogenase subfamily.</text>
</comment>
<proteinExistence type="inferred from homology"/>
<evidence type="ECO:0000313" key="7">
    <source>
        <dbReference type="EMBL" id="KAF2759019.1"/>
    </source>
</evidence>
<reference evidence="7" key="1">
    <citation type="journal article" date="2020" name="Stud. Mycol.">
        <title>101 Dothideomycetes genomes: a test case for predicting lifestyles and emergence of pathogens.</title>
        <authorList>
            <person name="Haridas S."/>
            <person name="Albert R."/>
            <person name="Binder M."/>
            <person name="Bloem J."/>
            <person name="Labutti K."/>
            <person name="Salamov A."/>
            <person name="Andreopoulos B."/>
            <person name="Baker S."/>
            <person name="Barry K."/>
            <person name="Bills G."/>
            <person name="Bluhm B."/>
            <person name="Cannon C."/>
            <person name="Castanera R."/>
            <person name="Culley D."/>
            <person name="Daum C."/>
            <person name="Ezra D."/>
            <person name="Gonzalez J."/>
            <person name="Henrissat B."/>
            <person name="Kuo A."/>
            <person name="Liang C."/>
            <person name="Lipzen A."/>
            <person name="Lutzoni F."/>
            <person name="Magnuson J."/>
            <person name="Mondo S."/>
            <person name="Nolan M."/>
            <person name="Ohm R."/>
            <person name="Pangilinan J."/>
            <person name="Park H.-J."/>
            <person name="Ramirez L."/>
            <person name="Alfaro M."/>
            <person name="Sun H."/>
            <person name="Tritt A."/>
            <person name="Yoshinaga Y."/>
            <person name="Zwiers L.-H."/>
            <person name="Turgeon B."/>
            <person name="Goodwin S."/>
            <person name="Spatafora J."/>
            <person name="Crous P."/>
            <person name="Grigoriev I."/>
        </authorList>
    </citation>
    <scope>NUCLEOTIDE SEQUENCE</scope>
    <source>
        <strain evidence="7">CBS 121739</strain>
    </source>
</reference>
<protein>
    <submittedName>
        <fullName evidence="7">3-ketosteroid dehydrogenase</fullName>
    </submittedName>
</protein>
<evidence type="ECO:0000256" key="2">
    <source>
        <dbReference type="ARBA" id="ARBA00022630"/>
    </source>
</evidence>
<comment type="cofactor">
    <cofactor evidence="1">
        <name>FAD</name>
        <dbReference type="ChEBI" id="CHEBI:57692"/>
    </cofactor>
</comment>
<dbReference type="InterPro" id="IPR036188">
    <property type="entry name" value="FAD/NAD-bd_sf"/>
</dbReference>
<dbReference type="GO" id="GO:0008202">
    <property type="term" value="P:steroid metabolic process"/>
    <property type="evidence" value="ECO:0007669"/>
    <property type="project" value="UniProtKB-ARBA"/>
</dbReference>
<sequence>MIRLNRPTRLWGKSTFISDVLIVGSGVTGLTAALRAKYLGLKPLVIEKASKIGGASAYSGGCLWIPNNHLHRAAGIQDNTDEALRYLDNIIQDRGPFTSPTRRKAYVETAPKAIKFLEDLGFKWHASLGYEEYYPDVPGSLSGGRTIEGDTFDLKKLGSWLQHLLRDEYPPAMAMYAQETGPLLAFMTSSENRKVLLRVILKTLKWKLLGREPSNMGRSLIAQLLHLNIQHDIPIWRESPLVNLRTSTSGAVTGATIKHHNSEIDIHAPRGTLLAAGGFAHNAALRSQHHPSPTKTTWTSTPASDTGDAILAGMSLGASTALMSSAWWTPAVLEPTLNHKPLVLIYDRSRPHSIIVDASGSRFMNESQSYVDAVHAMYARHKSVPAAPAWMVVDAQYRRKYALGLLMARTKVPKNYTDSGYLVEADNLAELAGKMGIDAIGLQSTVSRFNSFAHTGVDEDFGRGGNAYDRMFGDPGVGLNPNLGTIEQGPFYAVRIYPGDLGTKGGLVTNEHAQVIKKDGSIIEGLYAAGNTSASIMGSTYPGAGGTLGPALTFGYRAADHMALSAGLPEEDE</sequence>
<dbReference type="SUPFAM" id="SSF56425">
    <property type="entry name" value="Succinate dehydrogenase/fumarate reductase flavoprotein, catalytic domain"/>
    <property type="match status" value="1"/>
</dbReference>
<dbReference type="EMBL" id="ML996570">
    <property type="protein sequence ID" value="KAF2759019.1"/>
    <property type="molecule type" value="Genomic_DNA"/>
</dbReference>
<keyword evidence="4" id="KW-0560">Oxidoreductase</keyword>
<evidence type="ECO:0000256" key="5">
    <source>
        <dbReference type="ARBA" id="ARBA00061147"/>
    </source>
</evidence>
<gene>
    <name evidence="7" type="ORF">EJ05DRAFT_492553</name>
</gene>
<dbReference type="OrthoDB" id="7777654at2759"/>
<dbReference type="Pfam" id="PF00890">
    <property type="entry name" value="FAD_binding_2"/>
    <property type="match status" value="1"/>
</dbReference>
<evidence type="ECO:0000256" key="1">
    <source>
        <dbReference type="ARBA" id="ARBA00001974"/>
    </source>
</evidence>
<dbReference type="RefSeq" id="XP_033601470.1">
    <property type="nucleotide sequence ID" value="XM_033746040.1"/>
</dbReference>
<evidence type="ECO:0000256" key="3">
    <source>
        <dbReference type="ARBA" id="ARBA00022827"/>
    </source>
</evidence>
<evidence type="ECO:0000259" key="6">
    <source>
        <dbReference type="Pfam" id="PF00890"/>
    </source>
</evidence>